<proteinExistence type="predicted"/>
<evidence type="ECO:0000259" key="2">
    <source>
        <dbReference type="SMART" id="SM00642"/>
    </source>
</evidence>
<dbReference type="AlphaFoldDB" id="A0A1H9EGB8"/>
<gene>
    <name evidence="3" type="ORF">SAMN04487977_103150</name>
</gene>
<sequence length="1202" mass="137569">MKISHNEFHISRKVRDLCTFDKGLFASSGNVVFANMSNVRNFQLLFNNYIEHVTGDESKKLSAGQLNAMGLIDEILHYVCMLYRRDKVASFGRDLLAELDKEYGKSEIDALLLDFMKEFPPVAVYQEKIRPEEYLAQTELDAGTGHERSNREQTLEELILLHLANENQAFKPFLLLFDDKVLAKNPLYKTTWKSIQKYAATQPTFGPFNHDLITLLREPQVFAPDSLRGQLEYLQKYWDKFLGEWLKRILAGMDTISEEEKAAWQGFGGGDLPDMVPYSFENLMNEYERFSADSAWMPNVILMAKTVLVWLDQLTKQYGYPITRLDQIPDAELDRLRDEGFTGLWLIGLWERSKASKRIKQICGNPEAAASAYSLYDYNIASNIGGWDALSNLRQRCWQRGIRLASDMVPNHTGMDGDWVINHPDYFIQRRDNPFPQYSFNGENLSQDGRISLFLEDHYYSKNDCSVVFKRVDNSNGDTRYIYHGNDGTGLPWNDTAQIDFLNPAAREAVMQEILHVAHNFPIIRFDAAMVLAKKSIRRLWYPEPGHGGDIATRSETGLSTQQFNDAIPNEFWREVVDRVAQECPDTLLLAEAFWMMEGYFVRTLGMHRVYNSAFMNMLKKEENQKYRDTIKNTITFDPQVLKRYVNFMNNPDEETAIAQFGDGDKYFGVCTLMITMPGLPMFGHGQIEGFTEKYGMEYTKAYKDEKPSQYLVDRHWHDIFPLMKKRYLFSGVDNFLLYDLWEDGHVNENVFAYSNGCGNERAIVFYNNKYDQAHGWIKQSDPYAVKTGNGDEVVMKSRSVSEGLNLTAEDDKYCIFQEHKSRLWYIRKSREICEKGMFVMLNGFEYQVYLNVHQVSDEADGRYRILCESLNGKGCEDIETAWQEIIYKDLYDVLSKFAEKTFVPLIEAFAETPAGKAPAITTILKDAEKPALEFYKFAEKLAAAETKEKTAKEKSATKTKTPAKKTSDNSAKEYKLFCDRVKTIAKLHKATAPKTPADLQKALSRAASTAKADLFTKLILQASPEKETALLVWAASSLFAENGFAAKWNLGRKFNEYLMNEKLIEKSLRPVFTKLLLLASKKTPLDIAELIVHSRYAVQLGGINNFDNIIWFNKELVEESLNDAIMLMALDSKAAKLPEVFKLHKVLFAAKLKSTYKADLFVKEFAPKPAKKAVKKAKKTPAKKPSKKTATSKTSAKKAKK</sequence>
<organism evidence="3 4">
    <name type="scientific">Treponema bryantii</name>
    <dbReference type="NCBI Taxonomy" id="163"/>
    <lineage>
        <taxon>Bacteria</taxon>
        <taxon>Pseudomonadati</taxon>
        <taxon>Spirochaetota</taxon>
        <taxon>Spirochaetia</taxon>
        <taxon>Spirochaetales</taxon>
        <taxon>Treponemataceae</taxon>
        <taxon>Treponema</taxon>
    </lineage>
</organism>
<evidence type="ECO:0000313" key="4">
    <source>
        <dbReference type="Proteomes" id="UP000182360"/>
    </source>
</evidence>
<dbReference type="Gene3D" id="3.20.20.80">
    <property type="entry name" value="Glycosidases"/>
    <property type="match status" value="1"/>
</dbReference>
<accession>A0A1H9EGB8</accession>
<dbReference type="RefSeq" id="WP_074642256.1">
    <property type="nucleotide sequence ID" value="NZ_FOFU01000003.1"/>
</dbReference>
<dbReference type="SMART" id="SM00642">
    <property type="entry name" value="Aamy"/>
    <property type="match status" value="1"/>
</dbReference>
<feature type="compositionally biased region" description="Basic residues" evidence="1">
    <location>
        <begin position="1171"/>
        <end position="1188"/>
    </location>
</feature>
<dbReference type="PANTHER" id="PTHR47786:SF2">
    <property type="entry name" value="GLYCOSYL HYDROLASE FAMILY 13 CATALYTIC DOMAIN-CONTAINING PROTEIN"/>
    <property type="match status" value="1"/>
</dbReference>
<feature type="domain" description="Glycosyl hydrolase family 13 catalytic" evidence="2">
    <location>
        <begin position="274"/>
        <end position="731"/>
    </location>
</feature>
<reference evidence="3 4" key="1">
    <citation type="submission" date="2016-10" db="EMBL/GenBank/DDBJ databases">
        <authorList>
            <person name="de Groot N.N."/>
        </authorList>
    </citation>
    <scope>NUCLEOTIDE SEQUENCE [LARGE SCALE GENOMIC DNA]</scope>
    <source>
        <strain evidence="3 4">B25</strain>
    </source>
</reference>
<dbReference type="InterPro" id="IPR006047">
    <property type="entry name" value="GH13_cat_dom"/>
</dbReference>
<dbReference type="Proteomes" id="UP000182360">
    <property type="component" value="Unassembled WGS sequence"/>
</dbReference>
<name>A0A1H9EGB8_9SPIR</name>
<protein>
    <submittedName>
        <fullName evidence="3">Alpha amylase, catalytic domain</fullName>
    </submittedName>
</protein>
<dbReference type="STRING" id="163.SAMN04487775_10595"/>
<feature type="region of interest" description="Disordered" evidence="1">
    <location>
        <begin position="949"/>
        <end position="968"/>
    </location>
</feature>
<dbReference type="GO" id="GO:0005975">
    <property type="term" value="P:carbohydrate metabolic process"/>
    <property type="evidence" value="ECO:0007669"/>
    <property type="project" value="InterPro"/>
</dbReference>
<dbReference type="InterPro" id="IPR017853">
    <property type="entry name" value="GH"/>
</dbReference>
<feature type="region of interest" description="Disordered" evidence="1">
    <location>
        <begin position="1171"/>
        <end position="1202"/>
    </location>
</feature>
<evidence type="ECO:0000313" key="3">
    <source>
        <dbReference type="EMBL" id="SEQ24699.1"/>
    </source>
</evidence>
<dbReference type="Pfam" id="PF00128">
    <property type="entry name" value="Alpha-amylase"/>
    <property type="match status" value="1"/>
</dbReference>
<evidence type="ECO:0000256" key="1">
    <source>
        <dbReference type="SAM" id="MobiDB-lite"/>
    </source>
</evidence>
<dbReference type="EMBL" id="FOFU01000003">
    <property type="protein sequence ID" value="SEQ24699.1"/>
    <property type="molecule type" value="Genomic_DNA"/>
</dbReference>
<keyword evidence="4" id="KW-1185">Reference proteome</keyword>
<dbReference type="OrthoDB" id="9808590at2"/>
<dbReference type="PANTHER" id="PTHR47786">
    <property type="entry name" value="ALPHA-1,4-GLUCAN:MALTOSE-1-PHOSPHATE MALTOSYLTRANSFERASE"/>
    <property type="match status" value="1"/>
</dbReference>
<dbReference type="SUPFAM" id="SSF51445">
    <property type="entry name" value="(Trans)glycosidases"/>
    <property type="match status" value="1"/>
</dbReference>